<keyword evidence="3" id="KW-0690">Ribosome biogenesis</keyword>
<dbReference type="GO" id="GO:0070475">
    <property type="term" value="P:rRNA base methylation"/>
    <property type="evidence" value="ECO:0007669"/>
    <property type="project" value="InterPro"/>
</dbReference>
<accession>A0A1D1W3Z6</accession>
<comment type="similarity">
    <text evidence="2">Belongs to the class IV-like SAM-binding methyltransferase superfamily. RNA methyltransferase NEP1 family.</text>
</comment>
<evidence type="ECO:0000256" key="8">
    <source>
        <dbReference type="ARBA" id="ARBA00022730"/>
    </source>
</evidence>
<dbReference type="InterPro" id="IPR005304">
    <property type="entry name" value="Rbsml_bgen_MeTrfase_EMG1/NEP1"/>
</dbReference>
<gene>
    <name evidence="15" type="primary">RvY_15791-1</name>
    <name evidence="15" type="synonym">RvY_15791.1</name>
    <name evidence="15" type="ORF">RvY_15791</name>
</gene>
<evidence type="ECO:0000256" key="1">
    <source>
        <dbReference type="ARBA" id="ARBA00004604"/>
    </source>
</evidence>
<comment type="subcellular location">
    <subcellularLocation>
        <location evidence="1">Nucleus</location>
        <location evidence="1">Nucleolus</location>
    </subcellularLocation>
</comment>
<evidence type="ECO:0000256" key="4">
    <source>
        <dbReference type="ARBA" id="ARBA00022552"/>
    </source>
</evidence>
<dbReference type="PANTHER" id="PTHR12636:SF5">
    <property type="entry name" value="RIBOSOMAL RNA SMALL SUBUNIT METHYLTRANSFERASE NEP1"/>
    <property type="match status" value="1"/>
</dbReference>
<evidence type="ECO:0000256" key="7">
    <source>
        <dbReference type="ARBA" id="ARBA00022691"/>
    </source>
</evidence>
<dbReference type="OrthoDB" id="269804at2759"/>
<feature type="compositionally biased region" description="Acidic residues" evidence="14">
    <location>
        <begin position="1"/>
        <end position="11"/>
    </location>
</feature>
<feature type="region of interest" description="Disordered" evidence="14">
    <location>
        <begin position="1"/>
        <end position="23"/>
    </location>
</feature>
<evidence type="ECO:0000313" key="15">
    <source>
        <dbReference type="EMBL" id="GAV05699.1"/>
    </source>
</evidence>
<organism evidence="15 16">
    <name type="scientific">Ramazzottius varieornatus</name>
    <name type="common">Water bear</name>
    <name type="synonym">Tardigrade</name>
    <dbReference type="NCBI Taxonomy" id="947166"/>
    <lineage>
        <taxon>Eukaryota</taxon>
        <taxon>Metazoa</taxon>
        <taxon>Ecdysozoa</taxon>
        <taxon>Tardigrada</taxon>
        <taxon>Eutardigrada</taxon>
        <taxon>Parachela</taxon>
        <taxon>Hypsibioidea</taxon>
        <taxon>Ramazzottiidae</taxon>
        <taxon>Ramazzottius</taxon>
    </lineage>
</organism>
<dbReference type="CDD" id="cd18088">
    <property type="entry name" value="Nep1-like"/>
    <property type="match status" value="1"/>
</dbReference>
<dbReference type="InterPro" id="IPR029026">
    <property type="entry name" value="tRNA_m1G_MTases_N"/>
</dbReference>
<comment type="catalytic activity">
    <reaction evidence="11">
        <text>a pseudouridine in rRNA + S-adenosyl-L-methionine = an N(1)-methylpseudouridine in rRNA + S-adenosyl-L-homocysteine + H(+)</text>
        <dbReference type="Rhea" id="RHEA:46696"/>
        <dbReference type="Rhea" id="RHEA-COMP:11634"/>
        <dbReference type="Rhea" id="RHEA-COMP:13933"/>
        <dbReference type="ChEBI" id="CHEBI:15378"/>
        <dbReference type="ChEBI" id="CHEBI:57856"/>
        <dbReference type="ChEBI" id="CHEBI:59789"/>
        <dbReference type="ChEBI" id="CHEBI:65314"/>
        <dbReference type="ChEBI" id="CHEBI:74890"/>
    </reaction>
</comment>
<name>A0A1D1W3Z6_RAMVA</name>
<dbReference type="STRING" id="947166.A0A1D1W3Z6"/>
<comment type="caution">
    <text evidence="15">The sequence shown here is derived from an EMBL/GenBank/DDBJ whole genome shotgun (WGS) entry which is preliminary data.</text>
</comment>
<evidence type="ECO:0000256" key="13">
    <source>
        <dbReference type="ARBA" id="ARBA00081469"/>
    </source>
</evidence>
<evidence type="ECO:0000256" key="2">
    <source>
        <dbReference type="ARBA" id="ARBA00008115"/>
    </source>
</evidence>
<evidence type="ECO:0000313" key="16">
    <source>
        <dbReference type="Proteomes" id="UP000186922"/>
    </source>
</evidence>
<dbReference type="GO" id="GO:0032040">
    <property type="term" value="C:small-subunit processome"/>
    <property type="evidence" value="ECO:0007669"/>
    <property type="project" value="TreeGrafter"/>
</dbReference>
<evidence type="ECO:0000256" key="12">
    <source>
        <dbReference type="ARBA" id="ARBA00053784"/>
    </source>
</evidence>
<keyword evidence="7" id="KW-0949">S-adenosyl-L-methionine</keyword>
<keyword evidence="10" id="KW-0539">Nucleus</keyword>
<dbReference type="SUPFAM" id="SSF75217">
    <property type="entry name" value="alpha/beta knot"/>
    <property type="match status" value="1"/>
</dbReference>
<keyword evidence="4" id="KW-0698">rRNA processing</keyword>
<keyword evidence="8" id="KW-0699">rRNA-binding</keyword>
<sequence>MADQAESDEDTPQGPAIPRNKRLKTGHLHLLSDRKLIVILERSQLETVKSGKGFSLLSQEKHEHVLKRSKRTEEGYPRPDITHQCLLMLQDSVLNRMGMLQVFLHTEKNVLIEVNPQTRIPRTYERFAGLMVQLLHKMSIRAADGNQKLLRVIKNPVSEHLPVGCKRYGTSHQAEKVSEIRSLVPPSGPVVFVIGAIAHGKVEVDYTDEIVSFSNYPLSAAWAVAKLCDAFEESWAVEKNV</sequence>
<evidence type="ECO:0000256" key="14">
    <source>
        <dbReference type="SAM" id="MobiDB-lite"/>
    </source>
</evidence>
<keyword evidence="9" id="KW-0694">RNA-binding</keyword>
<keyword evidence="16" id="KW-1185">Reference proteome</keyword>
<dbReference type="GO" id="GO:0070037">
    <property type="term" value="F:rRNA (pseudouridine) methyltransferase activity"/>
    <property type="evidence" value="ECO:0007669"/>
    <property type="project" value="InterPro"/>
</dbReference>
<evidence type="ECO:0000256" key="10">
    <source>
        <dbReference type="ARBA" id="ARBA00023242"/>
    </source>
</evidence>
<comment type="function">
    <text evidence="12">S-adenosyl-L-methionine-dependent pseudouridine N(1)-methyltransferase that methylates a pseudouridine in 18S rRNA. Involved the biosynthesis of the hypermodified N1-methyl-N3-(3-amino-3-carboxypropyl) pseudouridine (m1acp3-Psi) conserved in eukaryotic 18S rRNA. Also has an essential role in 40S ribosomal subunit biogenesis independent on its methyltransferase activity, facilitating the incorporation of ribosomal protein S19 during the formation of pre-ribosomes.</text>
</comment>
<reference evidence="15 16" key="1">
    <citation type="journal article" date="2016" name="Nat. Commun.">
        <title>Extremotolerant tardigrade genome and improved radiotolerance of human cultured cells by tardigrade-unique protein.</title>
        <authorList>
            <person name="Hashimoto T."/>
            <person name="Horikawa D.D."/>
            <person name="Saito Y."/>
            <person name="Kuwahara H."/>
            <person name="Kozuka-Hata H."/>
            <person name="Shin-I T."/>
            <person name="Minakuchi Y."/>
            <person name="Ohishi K."/>
            <person name="Motoyama A."/>
            <person name="Aizu T."/>
            <person name="Enomoto A."/>
            <person name="Kondo K."/>
            <person name="Tanaka S."/>
            <person name="Hara Y."/>
            <person name="Koshikawa S."/>
            <person name="Sagara H."/>
            <person name="Miura T."/>
            <person name="Yokobori S."/>
            <person name="Miyagawa K."/>
            <person name="Suzuki Y."/>
            <person name="Kubo T."/>
            <person name="Oyama M."/>
            <person name="Kohara Y."/>
            <person name="Fujiyama A."/>
            <person name="Arakawa K."/>
            <person name="Katayama T."/>
            <person name="Toyoda A."/>
            <person name="Kunieda T."/>
        </authorList>
    </citation>
    <scope>NUCLEOTIDE SEQUENCE [LARGE SCALE GENOMIC DNA]</scope>
    <source>
        <strain evidence="15 16">YOKOZUNA-1</strain>
    </source>
</reference>
<keyword evidence="6" id="KW-0808">Transferase</keyword>
<protein>
    <recommendedName>
        <fullName evidence="13">18S rRNA (pseudouridine-N1)-methyltransferase</fullName>
    </recommendedName>
</protein>
<evidence type="ECO:0000256" key="9">
    <source>
        <dbReference type="ARBA" id="ARBA00022884"/>
    </source>
</evidence>
<evidence type="ECO:0000256" key="3">
    <source>
        <dbReference type="ARBA" id="ARBA00022517"/>
    </source>
</evidence>
<dbReference type="Gene3D" id="3.40.1280.10">
    <property type="match status" value="1"/>
</dbReference>
<dbReference type="PANTHER" id="PTHR12636">
    <property type="entry name" value="NEP1/MRA1"/>
    <property type="match status" value="1"/>
</dbReference>
<proteinExistence type="inferred from homology"/>
<keyword evidence="5" id="KW-0489">Methyltransferase</keyword>
<dbReference type="InterPro" id="IPR029028">
    <property type="entry name" value="Alpha/beta_knot_MTases"/>
</dbReference>
<dbReference type="Pfam" id="PF03587">
    <property type="entry name" value="EMG1"/>
    <property type="match status" value="1"/>
</dbReference>
<dbReference type="Proteomes" id="UP000186922">
    <property type="component" value="Unassembled WGS sequence"/>
</dbReference>
<evidence type="ECO:0000256" key="5">
    <source>
        <dbReference type="ARBA" id="ARBA00022603"/>
    </source>
</evidence>
<evidence type="ECO:0000256" key="6">
    <source>
        <dbReference type="ARBA" id="ARBA00022679"/>
    </source>
</evidence>
<dbReference type="GO" id="GO:0019843">
    <property type="term" value="F:rRNA binding"/>
    <property type="evidence" value="ECO:0007669"/>
    <property type="project" value="UniProtKB-KW"/>
</dbReference>
<dbReference type="FunFam" id="3.40.1280.10:FF:000003">
    <property type="entry name" value="Ribosomal RNA small subunit methyltransferase"/>
    <property type="match status" value="1"/>
</dbReference>
<dbReference type="EMBL" id="BDGG01000012">
    <property type="protein sequence ID" value="GAV05699.1"/>
    <property type="molecule type" value="Genomic_DNA"/>
</dbReference>
<dbReference type="AlphaFoldDB" id="A0A1D1W3Z6"/>
<evidence type="ECO:0000256" key="11">
    <source>
        <dbReference type="ARBA" id="ARBA00050871"/>
    </source>
</evidence>